<dbReference type="Proteomes" id="UP000054549">
    <property type="component" value="Unassembled WGS sequence"/>
</dbReference>
<sequence length="57" mass="6799">MSVSISGAPGFVEERYNWDKGFSDELIKELEDVDHTWNEGDDRSKRRPWKRDDQNTR</sequence>
<accession>A0A0C2W0H2</accession>
<keyword evidence="3" id="KW-1185">Reference proteome</keyword>
<reference evidence="2 3" key="1">
    <citation type="submission" date="2014-04" db="EMBL/GenBank/DDBJ databases">
        <title>Evolutionary Origins and Diversification of the Mycorrhizal Mutualists.</title>
        <authorList>
            <consortium name="DOE Joint Genome Institute"/>
            <consortium name="Mycorrhizal Genomics Consortium"/>
            <person name="Kohler A."/>
            <person name="Kuo A."/>
            <person name="Nagy L.G."/>
            <person name="Floudas D."/>
            <person name="Copeland A."/>
            <person name="Barry K.W."/>
            <person name="Cichocki N."/>
            <person name="Veneault-Fourrey C."/>
            <person name="LaButti K."/>
            <person name="Lindquist E.A."/>
            <person name="Lipzen A."/>
            <person name="Lundell T."/>
            <person name="Morin E."/>
            <person name="Murat C."/>
            <person name="Riley R."/>
            <person name="Ohm R."/>
            <person name="Sun H."/>
            <person name="Tunlid A."/>
            <person name="Henrissat B."/>
            <person name="Grigoriev I.V."/>
            <person name="Hibbett D.S."/>
            <person name="Martin F."/>
        </authorList>
    </citation>
    <scope>NUCLEOTIDE SEQUENCE [LARGE SCALE GENOMIC DNA]</scope>
    <source>
        <strain evidence="2 3">Koide BX008</strain>
    </source>
</reference>
<name>A0A0C2W0H2_AMAMK</name>
<dbReference type="OrthoDB" id="3068481at2759"/>
<evidence type="ECO:0000313" key="3">
    <source>
        <dbReference type="Proteomes" id="UP000054549"/>
    </source>
</evidence>
<organism evidence="2 3">
    <name type="scientific">Amanita muscaria (strain Koide BX008)</name>
    <dbReference type="NCBI Taxonomy" id="946122"/>
    <lineage>
        <taxon>Eukaryota</taxon>
        <taxon>Fungi</taxon>
        <taxon>Dikarya</taxon>
        <taxon>Basidiomycota</taxon>
        <taxon>Agaricomycotina</taxon>
        <taxon>Agaricomycetes</taxon>
        <taxon>Agaricomycetidae</taxon>
        <taxon>Agaricales</taxon>
        <taxon>Pluteineae</taxon>
        <taxon>Amanitaceae</taxon>
        <taxon>Amanita</taxon>
    </lineage>
</organism>
<gene>
    <name evidence="2" type="ORF">M378DRAFT_752707</name>
</gene>
<dbReference type="HOGENOM" id="CLU_2996107_0_0_1"/>
<proteinExistence type="predicted"/>
<evidence type="ECO:0000256" key="1">
    <source>
        <dbReference type="SAM" id="MobiDB-lite"/>
    </source>
</evidence>
<feature type="region of interest" description="Disordered" evidence="1">
    <location>
        <begin position="33"/>
        <end position="57"/>
    </location>
</feature>
<dbReference type="AlphaFoldDB" id="A0A0C2W0H2"/>
<protein>
    <submittedName>
        <fullName evidence="2">Uncharacterized protein</fullName>
    </submittedName>
</protein>
<dbReference type="EMBL" id="KN818691">
    <property type="protein sequence ID" value="KIL54587.1"/>
    <property type="molecule type" value="Genomic_DNA"/>
</dbReference>
<evidence type="ECO:0000313" key="2">
    <source>
        <dbReference type="EMBL" id="KIL54587.1"/>
    </source>
</evidence>
<dbReference type="InParanoid" id="A0A0C2W0H2"/>